<accession>A0AAV6M9H9</accession>
<organism evidence="2 3">
    <name type="scientific">Cucurbita argyrosperma subsp. sororia</name>
    <dbReference type="NCBI Taxonomy" id="37648"/>
    <lineage>
        <taxon>Eukaryota</taxon>
        <taxon>Viridiplantae</taxon>
        <taxon>Streptophyta</taxon>
        <taxon>Embryophyta</taxon>
        <taxon>Tracheophyta</taxon>
        <taxon>Spermatophyta</taxon>
        <taxon>Magnoliopsida</taxon>
        <taxon>eudicotyledons</taxon>
        <taxon>Gunneridae</taxon>
        <taxon>Pentapetalae</taxon>
        <taxon>rosids</taxon>
        <taxon>fabids</taxon>
        <taxon>Cucurbitales</taxon>
        <taxon>Cucurbitaceae</taxon>
        <taxon>Cucurbiteae</taxon>
        <taxon>Cucurbita</taxon>
    </lineage>
</organism>
<gene>
    <name evidence="2" type="ORF">SDJN03_25261</name>
</gene>
<feature type="compositionally biased region" description="Polar residues" evidence="1">
    <location>
        <begin position="37"/>
        <end position="50"/>
    </location>
</feature>
<evidence type="ECO:0000313" key="2">
    <source>
        <dbReference type="EMBL" id="KAG6577687.1"/>
    </source>
</evidence>
<proteinExistence type="predicted"/>
<sequence>MFKMRDFRPFSKDLRVDLRDDSKEGGSKSKVGRRKPTSSVNKTSSIHSPTLSVLPWDFRGFVRRSNLYNIPSDAKNRDILTSSMSFQGSV</sequence>
<dbReference type="Proteomes" id="UP000685013">
    <property type="component" value="Chromosome 16"/>
</dbReference>
<feature type="compositionally biased region" description="Basic and acidic residues" evidence="1">
    <location>
        <begin position="18"/>
        <end position="27"/>
    </location>
</feature>
<dbReference type="EMBL" id="JAGKQH010000016">
    <property type="protein sequence ID" value="KAG6577687.1"/>
    <property type="molecule type" value="Genomic_DNA"/>
</dbReference>
<comment type="caution">
    <text evidence="2">The sequence shown here is derived from an EMBL/GenBank/DDBJ whole genome shotgun (WGS) entry which is preliminary data.</text>
</comment>
<evidence type="ECO:0000256" key="1">
    <source>
        <dbReference type="SAM" id="MobiDB-lite"/>
    </source>
</evidence>
<evidence type="ECO:0000313" key="3">
    <source>
        <dbReference type="Proteomes" id="UP000685013"/>
    </source>
</evidence>
<feature type="non-terminal residue" evidence="2">
    <location>
        <position position="1"/>
    </location>
</feature>
<keyword evidence="3" id="KW-1185">Reference proteome</keyword>
<dbReference type="AlphaFoldDB" id="A0AAV6M9H9"/>
<name>A0AAV6M9H9_9ROSI</name>
<feature type="region of interest" description="Disordered" evidence="1">
    <location>
        <begin position="18"/>
        <end position="50"/>
    </location>
</feature>
<protein>
    <submittedName>
        <fullName evidence="2">Uncharacterized protein</fullName>
    </submittedName>
</protein>
<reference evidence="2 3" key="1">
    <citation type="journal article" date="2021" name="Hortic Res">
        <title>The domestication of Cucurbita argyrosperma as revealed by the genome of its wild relative.</title>
        <authorList>
            <person name="Barrera-Redondo J."/>
            <person name="Sanchez-de la Vega G."/>
            <person name="Aguirre-Liguori J.A."/>
            <person name="Castellanos-Morales G."/>
            <person name="Gutierrez-Guerrero Y.T."/>
            <person name="Aguirre-Dugua X."/>
            <person name="Aguirre-Planter E."/>
            <person name="Tenaillon M.I."/>
            <person name="Lira-Saade R."/>
            <person name="Eguiarte L.E."/>
        </authorList>
    </citation>
    <scope>NUCLEOTIDE SEQUENCE [LARGE SCALE GENOMIC DNA]</scope>
    <source>
        <strain evidence="2">JBR-2021</strain>
    </source>
</reference>